<evidence type="ECO:0008006" key="6">
    <source>
        <dbReference type="Google" id="ProtNLM"/>
    </source>
</evidence>
<protein>
    <recommendedName>
        <fullName evidence="6">Carbohydrate-binding protein</fullName>
    </recommendedName>
</protein>
<dbReference type="EMBL" id="CAKLBY020000392">
    <property type="protein sequence ID" value="CAK7948094.1"/>
    <property type="molecule type" value="Genomic_DNA"/>
</dbReference>
<accession>A0AAV1VP70</accession>
<keyword evidence="2" id="KW-0472">Membrane</keyword>
<evidence type="ECO:0000256" key="2">
    <source>
        <dbReference type="SAM" id="Phobius"/>
    </source>
</evidence>
<feature type="transmembrane region" description="Helical" evidence="2">
    <location>
        <begin position="377"/>
        <end position="401"/>
    </location>
</feature>
<evidence type="ECO:0000256" key="1">
    <source>
        <dbReference type="SAM" id="MobiDB-lite"/>
    </source>
</evidence>
<evidence type="ECO:0000313" key="5">
    <source>
        <dbReference type="Proteomes" id="UP001162060"/>
    </source>
</evidence>
<feature type="compositionally biased region" description="Low complexity" evidence="1">
    <location>
        <begin position="234"/>
        <end position="257"/>
    </location>
</feature>
<dbReference type="PRINTS" id="PR01217">
    <property type="entry name" value="PRICHEXTENSN"/>
</dbReference>
<dbReference type="AlphaFoldDB" id="A0AAV1VP70"/>
<evidence type="ECO:0000256" key="3">
    <source>
        <dbReference type="SAM" id="SignalP"/>
    </source>
</evidence>
<sequence length="452" mass="47634">MLRTLPLLLVALWASFSAAVDVSVCRDATYDIAVEASTLCAGAGAFPAGTQCPKTGNIAIADCYSYLPSYVDGTCVAPEDAVCQVVTGDTWGCVLPSIGCDDAILGSPGCAIWDYFGNLTEHKPFDGHADIDYDARWFIQTSPLRDLLSCGVEEPTPAPTTPRPTPAATVPARIATPAPTRPQRKIPTPAPTTRSKVPVPTPAPTTRTKVPVPTPTPAPTTRTEIPVPTPAPTEKPTEAPIWTETPTESPSWTEPPTESLAWTEIPTESPAWTEPPTESLAWSEIPTESPAWTEPPTESLAWTDTPTELPSWTENSTEVPWPTVTNMTNTTAPGNASIDSDDGGVRVGDIDQRDLTDEVSLSAVSLSVDDAEKSTGFGAGTIIAVAVAAAAAAVAAVGAIYARNRTQMFPEVNEADVARRGSTEYEMVVTPPHAATSPQGLTSPRIPSVLLI</sequence>
<proteinExistence type="predicted"/>
<feature type="signal peptide" evidence="3">
    <location>
        <begin position="1"/>
        <end position="19"/>
    </location>
</feature>
<feature type="chain" id="PRO_5043628910" description="Carbohydrate-binding protein" evidence="3">
    <location>
        <begin position="20"/>
        <end position="452"/>
    </location>
</feature>
<gene>
    <name evidence="4" type="ORF">PM001_LOCUS33244</name>
</gene>
<dbReference type="Proteomes" id="UP001162060">
    <property type="component" value="Unassembled WGS sequence"/>
</dbReference>
<evidence type="ECO:0000313" key="4">
    <source>
        <dbReference type="EMBL" id="CAK7948094.1"/>
    </source>
</evidence>
<name>A0AAV1VP70_9STRA</name>
<organism evidence="4 5">
    <name type="scientific">Peronospora matthiolae</name>
    <dbReference type="NCBI Taxonomy" id="2874970"/>
    <lineage>
        <taxon>Eukaryota</taxon>
        <taxon>Sar</taxon>
        <taxon>Stramenopiles</taxon>
        <taxon>Oomycota</taxon>
        <taxon>Peronosporomycetes</taxon>
        <taxon>Peronosporales</taxon>
        <taxon>Peronosporaceae</taxon>
        <taxon>Peronospora</taxon>
    </lineage>
</organism>
<keyword evidence="3" id="KW-0732">Signal</keyword>
<keyword evidence="2" id="KW-0812">Transmembrane</keyword>
<feature type="region of interest" description="Disordered" evidence="1">
    <location>
        <begin position="175"/>
        <end position="257"/>
    </location>
</feature>
<comment type="caution">
    <text evidence="4">The sequence shown here is derived from an EMBL/GenBank/DDBJ whole genome shotgun (WGS) entry which is preliminary data.</text>
</comment>
<keyword evidence="2" id="KW-1133">Transmembrane helix</keyword>
<reference evidence="4" key="1">
    <citation type="submission" date="2024-01" db="EMBL/GenBank/DDBJ databases">
        <authorList>
            <person name="Webb A."/>
        </authorList>
    </citation>
    <scope>NUCLEOTIDE SEQUENCE</scope>
    <source>
        <strain evidence="4">Pm1</strain>
    </source>
</reference>